<protein>
    <recommendedName>
        <fullName evidence="3">Magnesium transporter MgtE intracellular domain-containing protein</fullName>
    </recommendedName>
</protein>
<dbReference type="InterPro" id="IPR006668">
    <property type="entry name" value="Mg_transptr_MgtE_intracell_dom"/>
</dbReference>
<dbReference type="InterPro" id="IPR006669">
    <property type="entry name" value="MgtE_transporter"/>
</dbReference>
<keyword evidence="5" id="KW-1185">Reference proteome</keyword>
<organism evidence="4 5">
    <name type="scientific">Chloropicon roscoffensis</name>
    <dbReference type="NCBI Taxonomy" id="1461544"/>
    <lineage>
        <taxon>Eukaryota</taxon>
        <taxon>Viridiplantae</taxon>
        <taxon>Chlorophyta</taxon>
        <taxon>Chloropicophyceae</taxon>
        <taxon>Chloropicales</taxon>
        <taxon>Chloropicaceae</taxon>
        <taxon>Chloropicon</taxon>
    </lineage>
</organism>
<dbReference type="Pfam" id="PF03448">
    <property type="entry name" value="MgtE_N"/>
    <property type="match status" value="6"/>
</dbReference>
<feature type="domain" description="Magnesium transporter MgtE intracellular" evidence="3">
    <location>
        <begin position="944"/>
        <end position="1045"/>
    </location>
</feature>
<evidence type="ECO:0000313" key="4">
    <source>
        <dbReference type="EMBL" id="WZN65342.1"/>
    </source>
</evidence>
<dbReference type="PANTHER" id="PTHR43773:SF1">
    <property type="entry name" value="MAGNESIUM TRANSPORTER MGTE"/>
    <property type="match status" value="1"/>
</dbReference>
<proteinExistence type="predicted"/>
<evidence type="ECO:0000256" key="2">
    <source>
        <dbReference type="SAM" id="SignalP"/>
    </source>
</evidence>
<dbReference type="Pfam" id="PF14295">
    <property type="entry name" value="PAN_4"/>
    <property type="match status" value="1"/>
</dbReference>
<feature type="domain" description="Magnesium transporter MgtE intracellular" evidence="3">
    <location>
        <begin position="1303"/>
        <end position="1412"/>
    </location>
</feature>
<dbReference type="GO" id="GO:0016020">
    <property type="term" value="C:membrane"/>
    <property type="evidence" value="ECO:0007669"/>
    <property type="project" value="InterPro"/>
</dbReference>
<keyword evidence="2" id="KW-0732">Signal</keyword>
<dbReference type="SUPFAM" id="SSF158791">
    <property type="entry name" value="MgtE N-terminal domain-like"/>
    <property type="match status" value="7"/>
</dbReference>
<evidence type="ECO:0000259" key="3">
    <source>
        <dbReference type="SMART" id="SM00924"/>
    </source>
</evidence>
<dbReference type="Proteomes" id="UP001472866">
    <property type="component" value="Chromosome 12"/>
</dbReference>
<name>A0AAX4PHA5_9CHLO</name>
<dbReference type="EMBL" id="CP151512">
    <property type="protein sequence ID" value="WZN65342.1"/>
    <property type="molecule type" value="Genomic_DNA"/>
</dbReference>
<dbReference type="Gene3D" id="1.25.60.10">
    <property type="entry name" value="MgtE N-terminal domain-like"/>
    <property type="match status" value="6"/>
</dbReference>
<dbReference type="SMART" id="SM00924">
    <property type="entry name" value="MgtE_N"/>
    <property type="match status" value="7"/>
</dbReference>
<reference evidence="4 5" key="1">
    <citation type="submission" date="2024-03" db="EMBL/GenBank/DDBJ databases">
        <title>Complete genome sequence of the green alga Chloropicon roscoffensis RCC1871.</title>
        <authorList>
            <person name="Lemieux C."/>
            <person name="Pombert J.-F."/>
            <person name="Otis C."/>
            <person name="Turmel M."/>
        </authorList>
    </citation>
    <scope>NUCLEOTIDE SEQUENCE [LARGE SCALE GENOMIC DNA]</scope>
    <source>
        <strain evidence="4 5">RCC1871</strain>
    </source>
</reference>
<feature type="domain" description="Magnesium transporter MgtE intracellular" evidence="3">
    <location>
        <begin position="1553"/>
        <end position="1653"/>
    </location>
</feature>
<feature type="domain" description="Magnesium transporter MgtE intracellular" evidence="3">
    <location>
        <begin position="1194"/>
        <end position="1295"/>
    </location>
</feature>
<dbReference type="PANTHER" id="PTHR43773">
    <property type="entry name" value="MAGNESIUM TRANSPORTER MGTE"/>
    <property type="match status" value="1"/>
</dbReference>
<feature type="domain" description="Magnesium transporter MgtE intracellular" evidence="3">
    <location>
        <begin position="1840"/>
        <end position="1938"/>
    </location>
</feature>
<dbReference type="InterPro" id="IPR038076">
    <property type="entry name" value="MgtE_N_sf"/>
</dbReference>
<feature type="signal peptide" evidence="2">
    <location>
        <begin position="1"/>
        <end position="34"/>
    </location>
</feature>
<feature type="chain" id="PRO_5043612710" description="Magnesium transporter MgtE intracellular domain-containing protein" evidence="2">
    <location>
        <begin position="35"/>
        <end position="2217"/>
    </location>
</feature>
<accession>A0AAX4PHA5</accession>
<feature type="domain" description="Magnesium transporter MgtE intracellular" evidence="3">
    <location>
        <begin position="1432"/>
        <end position="1545"/>
    </location>
</feature>
<dbReference type="InterPro" id="IPR003609">
    <property type="entry name" value="Pan_app"/>
</dbReference>
<dbReference type="Gene3D" id="3.50.4.10">
    <property type="entry name" value="Hepatocyte Growth Factor"/>
    <property type="match status" value="1"/>
</dbReference>
<feature type="domain" description="Magnesium transporter MgtE intracellular" evidence="3">
    <location>
        <begin position="1053"/>
        <end position="1162"/>
    </location>
</feature>
<gene>
    <name evidence="4" type="ORF">HKI87_12g69000</name>
</gene>
<evidence type="ECO:0000256" key="1">
    <source>
        <dbReference type="SAM" id="MobiDB-lite"/>
    </source>
</evidence>
<evidence type="ECO:0000313" key="5">
    <source>
        <dbReference type="Proteomes" id="UP001472866"/>
    </source>
</evidence>
<sequence>MTSSRWPRAAAVRAGLSVPFLLLLLTTTTTTTAAAGDFAVYTNVFVANASASPSRPPYHASVDFVLVNTGASPLDLSTITLNYFLGQQPGKRYDAFVWSAGAEGGHHLRPEDVSVSFAECADPAESWSSSPGCRVRMAATFATGLAGLAPGSRAVVRTRVAKRIWPREPLDGTAPWSELRLERGAAPFSLPDPNGRGLVSFALNPRAAVLDAASGALLSGDLPPGYAGEGSCSGVSPAPPTTRPGLDNNYAREASEPERAVRRMLQQWQRPQSSQSLGRLLQPLSLSGERELTIAPGPSSGASPALVPCASAGPWLRVDSRFDESLPQLQYVKLLIENTGDKPVSLDGLRVPFPYRELGERHDLVAACTNPVTLGATMTNEQRGGYDVCSHITVEVGETEFVATFKNYTLCPRCKLDGFSDALSLFGVYDEHWQMLNLDVTMGSSSCGGGQEGAPALGPDPLRQRPDTAATKWSTMGPGSCHAVKNANYGGTVLSKPGLTAESAAECCDLCHGVPGCNVWTFCGEGCQGKDENACVLKFEEALEPQVLSRGKYTPWASGYLGLTQDQPQQQQPAPTYSAAMEHCTTEVSNLAATCTTDYKGDASTVSQWCCDSIAKVSSGCLCRKDFGAEVGAMQDALRLAATEKCGLSLCDAIGSGSNQEVTWTPKSLGGGAGSPSAEACDLGSLRADLAMEANEDYTELFLVGNVANTPTAAGGRVGDFTVPIFFSRGVRGPRGQWYRAGPEEFVLECADPVVVSTSFGPVQRRRLSCDDVSVRMEEEGILFSLRGDALCAGCSVQGTREMPVWRLRHVSGLPLDYIHINPVLASNGPIVGKPFCDIFPAPLGETVALEAAQPLDLSSEALGDPAGPGISKDVWRDPSETNTAQDILYGNPGQALRPGRFGAQPPAPGIQEASALHFGPHSVTPEQLRLLAPGQAAMLLQELYTAQAAQALGGMDPRDAVPILQAMSPAEAAKIMNAMPGSQIAGILRQMQPTAASQLVGSMSPVAAASGLQFLQPREEQAILSLVDPQQATRVQNAMPPASVSPDRLGMMTPQQAARTLGQLYPTQAAAALRGLSPVQAATILEAMPPADAAQIMDVMPGGAVADLLSVMQPAAAQELVGNMSPVVKADALRQMSPQVAQALMTPASDATASAWQPQDVQNADRLGMGMRPTSDQLALMNPGEAAQLLQGMYATQAAQALGGMDPRDAVPILQAMSPAEAAKIMNAMPGSQIAGILRQMQPTAASQLVGSMSPVAAASGLQFLQPREEQAILSLVDPQQATRVQNAMPPASVSPDRLGMMTPQQAARTLGQLYPTQAAAALRGLSPVQAATILEAMPPADAAQIMDVMPGGAVADLLSVMQPAAAQELVGNMSPVVKADALRQMSPQVAQALMTPASDATASAWQPQDVQNADRLGMGMRPTSDQLALMNPGEAAQLLQGMTPSEAARILNGLEPWQVMPILRAMPLSTAVKVVEVFPGTQIAGLLRHMPPHEAATMLNEMNAVIGASGLQPLQPREAENIMNLMNPQQATRVQNAMTPASVGPDRLARLSPQQAAGVLTPLYPTQAAAALRGLSPAQASLILDEMNGDDAAAILNTLPAAVVAELLSQMDRTKALPILDRMSPVLRAEALNLMDASGSYPSLSQADQLAMVQNDLQPENPSGTNIDNVYNVLRPQHSQDLDLSGLSEQERALLLELLGKVGGKNEQGQTTGSEERGASAASALPIALDLISSQGDRAEEGVVVLEFSKWVKVGDLWDQADASEFEIASSNANNIGEVVLAERDDSIQATLPSTMQAFTITHKLGAAMDPREPTVTSGSQEYTATMLDNGKAWLLATEEGARAAAVGGSGTDSTSGGGDTVRLVSEVSPLQAARVLDTVDDELASEILSEMPIEDIARVLGLLPVDRAARLVGLLPEARRAQLLPLLQGKDGDAIALEALAPFLPCPAQELRQTLRAKVMDAGTKYGIVGKVENPTNATVSLDGLSLRVALSPWAKDALGVWERRQEGLQYRVDCAWIGGSGGVGNLCQNAKVSVENNTATVTLSGGTLCSGCELSGPPDGVLISIHRNGQELDPKSPPLVALACPGDEMGDEADAMAAADEVGVQGRVTVEASPWFRPEGSVTWQRGTPDEFEVECRAEGDACSSLLATIRTTQNQEAIEVSFNAAGPLEISISSKTGGELDYREPIVTSDGFGSQVELSEDGKEWKITLLAE</sequence>
<feature type="region of interest" description="Disordered" evidence="1">
    <location>
        <begin position="228"/>
        <end position="249"/>
    </location>
</feature>
<dbReference type="GO" id="GO:0015095">
    <property type="term" value="F:magnesium ion transmembrane transporter activity"/>
    <property type="evidence" value="ECO:0007669"/>
    <property type="project" value="InterPro"/>
</dbReference>